<evidence type="ECO:0000256" key="1">
    <source>
        <dbReference type="ARBA" id="ARBA00008314"/>
    </source>
</evidence>
<evidence type="ECO:0000256" key="4">
    <source>
        <dbReference type="ARBA" id="ARBA00023054"/>
    </source>
</evidence>
<dbReference type="InterPro" id="IPR001609">
    <property type="entry name" value="Myosin_head_motor_dom-like"/>
</dbReference>
<dbReference type="PANTHER" id="PTHR13140">
    <property type="entry name" value="MYOSIN"/>
    <property type="match status" value="1"/>
</dbReference>
<evidence type="ECO:0000256" key="5">
    <source>
        <dbReference type="ARBA" id="ARBA00023123"/>
    </source>
</evidence>
<dbReference type="Ensembl" id="ENSCCET00000017597.1">
    <property type="protein sequence ID" value="ENSCCEP00000011222.1"/>
    <property type="gene ID" value="ENSCCEG00000011003.1"/>
</dbReference>
<dbReference type="GO" id="GO:0000146">
    <property type="term" value="F:microfilament motor activity"/>
    <property type="evidence" value="ECO:0007669"/>
    <property type="project" value="TreeGrafter"/>
</dbReference>
<keyword evidence="4" id="KW-0175">Coiled coil</keyword>
<keyword evidence="5 8" id="KW-0518">Myosin</keyword>
<accession>A0A8C0URJ7</accession>
<keyword evidence="7 8" id="KW-0009">Actin-binding</keyword>
<keyword evidence="11" id="KW-1185">Reference proteome</keyword>
<dbReference type="GO" id="GO:0016020">
    <property type="term" value="C:membrane"/>
    <property type="evidence" value="ECO:0007669"/>
    <property type="project" value="TreeGrafter"/>
</dbReference>
<dbReference type="Proteomes" id="UP000694410">
    <property type="component" value="Unplaced"/>
</dbReference>
<dbReference type="PRINTS" id="PR00193">
    <property type="entry name" value="MYOSINHEAVY"/>
</dbReference>
<name>A0A8C0URJ7_CYACU</name>
<dbReference type="GO" id="GO:0007015">
    <property type="term" value="P:actin filament organization"/>
    <property type="evidence" value="ECO:0007669"/>
    <property type="project" value="TreeGrafter"/>
</dbReference>
<dbReference type="InterPro" id="IPR036961">
    <property type="entry name" value="Kinesin_motor_dom_sf"/>
</dbReference>
<keyword evidence="6 8" id="KW-0505">Motor protein</keyword>
<reference evidence="10" key="2">
    <citation type="submission" date="2025-09" db="UniProtKB">
        <authorList>
            <consortium name="Ensembl"/>
        </authorList>
    </citation>
    <scope>IDENTIFICATION</scope>
</reference>
<dbReference type="FunFam" id="3.40.850.10:FF:000115">
    <property type="entry name" value="Myosin heavy polypeptide 6"/>
    <property type="match status" value="1"/>
</dbReference>
<dbReference type="FunFam" id="3.40.850.10:FF:000101">
    <property type="entry name" value="Slow myosin heavy chain 2"/>
    <property type="match status" value="1"/>
</dbReference>
<dbReference type="PANTHER" id="PTHR13140:SF857">
    <property type="entry name" value="MYOSIN-11"/>
    <property type="match status" value="1"/>
</dbReference>
<dbReference type="GO" id="GO:0005524">
    <property type="term" value="F:ATP binding"/>
    <property type="evidence" value="ECO:0007669"/>
    <property type="project" value="UniProtKB-UniRule"/>
</dbReference>
<dbReference type="SMART" id="SM00242">
    <property type="entry name" value="MYSc"/>
    <property type="match status" value="1"/>
</dbReference>
<evidence type="ECO:0000256" key="6">
    <source>
        <dbReference type="ARBA" id="ARBA00023175"/>
    </source>
</evidence>
<evidence type="ECO:0000259" key="9">
    <source>
        <dbReference type="PROSITE" id="PS51456"/>
    </source>
</evidence>
<dbReference type="Pfam" id="PF00063">
    <property type="entry name" value="Myosin_head"/>
    <property type="match status" value="1"/>
</dbReference>
<comment type="similarity">
    <text evidence="1 8">Belongs to the TRAFAC class myosin-kinesin ATPase superfamily. Myosin family.</text>
</comment>
<comment type="caution">
    <text evidence="8">Lacks conserved residue(s) required for the propagation of feature annotation.</text>
</comment>
<organism evidence="10 11">
    <name type="scientific">Cyanistes caeruleus</name>
    <name type="common">Eurasian blue tit</name>
    <name type="synonym">Parus caeruleus</name>
    <dbReference type="NCBI Taxonomy" id="156563"/>
    <lineage>
        <taxon>Eukaryota</taxon>
        <taxon>Metazoa</taxon>
        <taxon>Chordata</taxon>
        <taxon>Craniata</taxon>
        <taxon>Vertebrata</taxon>
        <taxon>Euteleostomi</taxon>
        <taxon>Archelosauria</taxon>
        <taxon>Archosauria</taxon>
        <taxon>Dinosauria</taxon>
        <taxon>Saurischia</taxon>
        <taxon>Theropoda</taxon>
        <taxon>Coelurosauria</taxon>
        <taxon>Aves</taxon>
        <taxon>Neognathae</taxon>
        <taxon>Neoaves</taxon>
        <taxon>Telluraves</taxon>
        <taxon>Australaves</taxon>
        <taxon>Passeriformes</taxon>
        <taxon>Paridae</taxon>
        <taxon>Cyanistes</taxon>
    </lineage>
</organism>
<dbReference type="SUPFAM" id="SSF52540">
    <property type="entry name" value="P-loop containing nucleoside triphosphate hydrolases"/>
    <property type="match status" value="1"/>
</dbReference>
<dbReference type="InterPro" id="IPR027417">
    <property type="entry name" value="P-loop_NTPase"/>
</dbReference>
<proteinExistence type="inferred from homology"/>
<sequence>MCCRSVSSITHYFNIFSTLADTCCITCSKQQQPCLQTLRWPSLGRQLLTSENRKRRELRPRTNLLMPMKEDQIFSMNPPKYDKIEDMAMMTHLHEPAVLYNLKERYAAWMIYTYSGLFCVTVNPYKWLPVYNPEVVLAYRGKKRQEAPPHIFSISDNAYQFMLTDRENQSILITGESGAGKTVNTKRVIQYFATIAASGDKKKEELLFQGTLEDQIISANPLLEAFGNAKTVRNDNSSRFGKFIRIHFGATGKLASADIETYLLEKSRVTFQLKAERSYHIFYQIMSNKKPELIGREDH</sequence>
<reference evidence="10" key="1">
    <citation type="submission" date="2025-08" db="UniProtKB">
        <authorList>
            <consortium name="Ensembl"/>
        </authorList>
    </citation>
    <scope>IDENTIFICATION</scope>
</reference>
<evidence type="ECO:0000256" key="8">
    <source>
        <dbReference type="PROSITE-ProRule" id="PRU00782"/>
    </source>
</evidence>
<evidence type="ECO:0000256" key="7">
    <source>
        <dbReference type="ARBA" id="ARBA00023203"/>
    </source>
</evidence>
<dbReference type="GO" id="GO:0051015">
    <property type="term" value="F:actin filament binding"/>
    <property type="evidence" value="ECO:0007669"/>
    <property type="project" value="TreeGrafter"/>
</dbReference>
<evidence type="ECO:0000256" key="3">
    <source>
        <dbReference type="ARBA" id="ARBA00022840"/>
    </source>
</evidence>
<dbReference type="PROSITE" id="PS51456">
    <property type="entry name" value="MYOSIN_MOTOR"/>
    <property type="match status" value="1"/>
</dbReference>
<dbReference type="AlphaFoldDB" id="A0A8C0URJ7"/>
<dbReference type="GO" id="GO:0016459">
    <property type="term" value="C:myosin complex"/>
    <property type="evidence" value="ECO:0007669"/>
    <property type="project" value="UniProtKB-KW"/>
</dbReference>
<feature type="domain" description="Myosin motor" evidence="9">
    <location>
        <begin position="82"/>
        <end position="299"/>
    </location>
</feature>
<protein>
    <recommendedName>
        <fullName evidence="9">Myosin motor domain-containing protein</fullName>
    </recommendedName>
</protein>
<evidence type="ECO:0000313" key="11">
    <source>
        <dbReference type="Proteomes" id="UP000694410"/>
    </source>
</evidence>
<keyword evidence="3 8" id="KW-0067">ATP-binding</keyword>
<dbReference type="Gene3D" id="3.40.850.10">
    <property type="entry name" value="Kinesin motor domain"/>
    <property type="match status" value="1"/>
</dbReference>
<evidence type="ECO:0000313" key="10">
    <source>
        <dbReference type="Ensembl" id="ENSCCEP00000011222.1"/>
    </source>
</evidence>
<dbReference type="GO" id="GO:0005737">
    <property type="term" value="C:cytoplasm"/>
    <property type="evidence" value="ECO:0007669"/>
    <property type="project" value="TreeGrafter"/>
</dbReference>
<feature type="binding site" evidence="8">
    <location>
        <begin position="175"/>
        <end position="182"/>
    </location>
    <ligand>
        <name>ATP</name>
        <dbReference type="ChEBI" id="CHEBI:30616"/>
    </ligand>
</feature>
<keyword evidence="2 8" id="KW-0547">Nucleotide-binding</keyword>
<evidence type="ECO:0000256" key="2">
    <source>
        <dbReference type="ARBA" id="ARBA00022741"/>
    </source>
</evidence>